<sequence length="250" mass="26877">MKNKMIKMAAFAAFSVIVSFTAIQGAKAETIKTNNIKAVIVAEATASDGALEAVSPEAVNASSPAITTTSPAITTTSPAVTTTPPAVTTPGGINEGDDENTTGVEVDDEFSVGGVFYTVTEIKSGKVYVGVSGVVNDRATTVFIPKKIKYKGNEMTVTSIEEDGFSYMERLRKVVIYADIVKIGNDAFKGAVKFDRFVIRTTKLKKAGKNIFKNTSKKMIIEVPKKSLSSYKKLFKNKGIKVKEIRALKK</sequence>
<keyword evidence="4" id="KW-1185">Reference proteome</keyword>
<feature type="chain" id="PRO_5046266300" evidence="2">
    <location>
        <begin position="29"/>
        <end position="250"/>
    </location>
</feature>
<accession>A0ABS1IX16</accession>
<dbReference type="EMBL" id="JAEPRJ010000001">
    <property type="protein sequence ID" value="MBK5896439.1"/>
    <property type="molecule type" value="Genomic_DNA"/>
</dbReference>
<comment type="caution">
    <text evidence="3">The sequence shown here is derived from an EMBL/GenBank/DDBJ whole genome shotgun (WGS) entry which is preliminary data.</text>
</comment>
<evidence type="ECO:0000313" key="3">
    <source>
        <dbReference type="EMBL" id="MBK5896439.1"/>
    </source>
</evidence>
<name>A0ABS1IX16_9FIRM</name>
<dbReference type="InterPro" id="IPR032675">
    <property type="entry name" value="LRR_dom_sf"/>
</dbReference>
<dbReference type="Pfam" id="PF13306">
    <property type="entry name" value="LRR_5"/>
    <property type="match status" value="1"/>
</dbReference>
<dbReference type="InterPro" id="IPR026906">
    <property type="entry name" value="LRR_5"/>
</dbReference>
<feature type="compositionally biased region" description="Low complexity" evidence="1">
    <location>
        <begin position="69"/>
        <end position="90"/>
    </location>
</feature>
<gene>
    <name evidence="3" type="ORF">JJN12_01385</name>
</gene>
<reference evidence="3 4" key="1">
    <citation type="submission" date="2021-01" db="EMBL/GenBank/DDBJ databases">
        <title>Isolation and description of Catonella massiliensis sp. nov., a novel Catonella species, isolated from a stable periodontitis subject.</title>
        <authorList>
            <person name="Antezack A."/>
            <person name="Boxberger M."/>
            <person name="La Scola B."/>
            <person name="Monnet-Corti V."/>
        </authorList>
    </citation>
    <scope>NUCLEOTIDE SEQUENCE [LARGE SCALE GENOMIC DNA]</scope>
    <source>
        <strain evidence="3 4">Marseille-Q4567</strain>
    </source>
</reference>
<evidence type="ECO:0000313" key="4">
    <source>
        <dbReference type="Proteomes" id="UP000604730"/>
    </source>
</evidence>
<protein>
    <submittedName>
        <fullName evidence="3">Leucine-rich repeat protein</fullName>
    </submittedName>
</protein>
<dbReference type="RefSeq" id="WP_208428010.1">
    <property type="nucleotide sequence ID" value="NZ_JAEPRJ010000001.1"/>
</dbReference>
<organism evidence="3 4">
    <name type="scientific">Catonella massiliensis</name>
    <dbReference type="NCBI Taxonomy" id="2799636"/>
    <lineage>
        <taxon>Bacteria</taxon>
        <taxon>Bacillati</taxon>
        <taxon>Bacillota</taxon>
        <taxon>Clostridia</taxon>
        <taxon>Lachnospirales</taxon>
        <taxon>Lachnospiraceae</taxon>
        <taxon>Catonella</taxon>
    </lineage>
</organism>
<keyword evidence="2" id="KW-0732">Signal</keyword>
<evidence type="ECO:0000256" key="1">
    <source>
        <dbReference type="SAM" id="MobiDB-lite"/>
    </source>
</evidence>
<feature type="region of interest" description="Disordered" evidence="1">
    <location>
        <begin position="69"/>
        <end position="103"/>
    </location>
</feature>
<feature type="signal peptide" evidence="2">
    <location>
        <begin position="1"/>
        <end position="28"/>
    </location>
</feature>
<dbReference type="Gene3D" id="3.80.10.10">
    <property type="entry name" value="Ribonuclease Inhibitor"/>
    <property type="match status" value="1"/>
</dbReference>
<dbReference type="Proteomes" id="UP000604730">
    <property type="component" value="Unassembled WGS sequence"/>
</dbReference>
<evidence type="ECO:0000256" key="2">
    <source>
        <dbReference type="SAM" id="SignalP"/>
    </source>
</evidence>
<proteinExistence type="predicted"/>